<feature type="non-terminal residue" evidence="5">
    <location>
        <position position="401"/>
    </location>
</feature>
<reference evidence="5" key="1">
    <citation type="submission" date="2018-06" db="EMBL/GenBank/DDBJ databases">
        <authorList>
            <person name="Zhirakovskaya E."/>
        </authorList>
    </citation>
    <scope>NUCLEOTIDE SEQUENCE</scope>
</reference>
<dbReference type="GO" id="GO:0036243">
    <property type="term" value="F:succinate-semialdehyde dehydrogenase (NADP+) activity"/>
    <property type="evidence" value="ECO:0007669"/>
    <property type="project" value="UniProtKB-EC"/>
</dbReference>
<gene>
    <name evidence="5" type="ORF">MNBD_ACTINO02-2528</name>
</gene>
<protein>
    <submittedName>
        <fullName evidence="5">Succinate-semialdehyde dehydrogenase [NAD] Succinate-semialdehyde dehydrogenase [NADP+]</fullName>
        <ecNumber evidence="5">1.2.1.24</ecNumber>
        <ecNumber evidence="5">1.2.1.79</ecNumber>
    </submittedName>
</protein>
<dbReference type="FunFam" id="3.40.309.10:FF:000009">
    <property type="entry name" value="Aldehyde dehydrogenase A"/>
    <property type="match status" value="1"/>
</dbReference>
<dbReference type="FunFam" id="3.40.605.10:FF:000012">
    <property type="entry name" value="NAD-dependent succinate-semialdehyde dehydrogenase"/>
    <property type="match status" value="1"/>
</dbReference>
<evidence type="ECO:0000313" key="5">
    <source>
        <dbReference type="EMBL" id="VAV93835.1"/>
    </source>
</evidence>
<dbReference type="CDD" id="cd07100">
    <property type="entry name" value="ALDH_SSADH1_GabD1"/>
    <property type="match status" value="1"/>
</dbReference>
<name>A0A3B0SFU7_9ZZZZ</name>
<sequence length="401" mass="42628">MIRSINPATDEIIATYEAHSPTFVERAIARAQEAQANWVYTSLDTRATHLQRLANTLTERRDALAELMAREMGKPIREGVAEIDKCAWVCRYYADNGATMLADLPISTERTKSYVAYRPLGVVLAVMPWNFPFWQVFRFLAPALMAGNAGVLKHASNVTGCALAIDDMVTASGFPAGLFRTLILPSTRVAEVLTNPGVAAATLTGSDVAGRAVASRAGASLKKTVLELGGSDPYLVFADADLDLAVTACSAGRLLNAGQSCIAAKRFIVHTSIVGEFTTRLAERMAEAVMGDPLDPGVTLGPLARTDLRDDLHDQVRHSLSAGARLVIGGTVPPGPGAFYPPTVLADVAAGMPVYSEETFGPVASVMSFDDEADAIRIANDSDFGLGAAVFTRDVVRGEQI</sequence>
<keyword evidence="2" id="KW-0521">NADP</keyword>
<evidence type="ECO:0000256" key="1">
    <source>
        <dbReference type="ARBA" id="ARBA00009986"/>
    </source>
</evidence>
<proteinExistence type="inferred from homology"/>
<dbReference type="InterPro" id="IPR016161">
    <property type="entry name" value="Ald_DH/histidinol_DH"/>
</dbReference>
<dbReference type="InterPro" id="IPR016160">
    <property type="entry name" value="Ald_DH_CS_CYS"/>
</dbReference>
<organism evidence="5">
    <name type="scientific">hydrothermal vent metagenome</name>
    <dbReference type="NCBI Taxonomy" id="652676"/>
    <lineage>
        <taxon>unclassified sequences</taxon>
        <taxon>metagenomes</taxon>
        <taxon>ecological metagenomes</taxon>
    </lineage>
</organism>
<dbReference type="EC" id="1.2.1.24" evidence="5"/>
<dbReference type="InterPro" id="IPR044148">
    <property type="entry name" value="ALDH_GabD1-like"/>
</dbReference>
<dbReference type="SUPFAM" id="SSF53720">
    <property type="entry name" value="ALDH-like"/>
    <property type="match status" value="1"/>
</dbReference>
<dbReference type="InterPro" id="IPR016162">
    <property type="entry name" value="Ald_DH_N"/>
</dbReference>
<dbReference type="InterPro" id="IPR047110">
    <property type="entry name" value="GABD/Sad-like"/>
</dbReference>
<dbReference type="AlphaFoldDB" id="A0A3B0SFU7"/>
<comment type="similarity">
    <text evidence="1">Belongs to the aldehyde dehydrogenase family.</text>
</comment>
<evidence type="ECO:0000259" key="4">
    <source>
        <dbReference type="Pfam" id="PF00171"/>
    </source>
</evidence>
<dbReference type="GO" id="GO:0004030">
    <property type="term" value="F:aldehyde dehydrogenase [NAD(P)+] activity"/>
    <property type="evidence" value="ECO:0007669"/>
    <property type="project" value="InterPro"/>
</dbReference>
<dbReference type="PROSITE" id="PS00070">
    <property type="entry name" value="ALDEHYDE_DEHYDR_CYS"/>
    <property type="match status" value="1"/>
</dbReference>
<evidence type="ECO:0000256" key="2">
    <source>
        <dbReference type="ARBA" id="ARBA00022857"/>
    </source>
</evidence>
<feature type="domain" description="Aldehyde dehydrogenase" evidence="4">
    <location>
        <begin position="2"/>
        <end position="399"/>
    </location>
</feature>
<dbReference type="PANTHER" id="PTHR43217">
    <property type="entry name" value="SUCCINATE SEMIALDEHYDE DEHYDROGENASE [NAD(P)+] SAD"/>
    <property type="match status" value="1"/>
</dbReference>
<evidence type="ECO:0000256" key="3">
    <source>
        <dbReference type="ARBA" id="ARBA00023002"/>
    </source>
</evidence>
<dbReference type="InterPro" id="IPR015590">
    <property type="entry name" value="Aldehyde_DH_dom"/>
</dbReference>
<dbReference type="Gene3D" id="3.40.605.10">
    <property type="entry name" value="Aldehyde Dehydrogenase, Chain A, domain 1"/>
    <property type="match status" value="1"/>
</dbReference>
<dbReference type="EMBL" id="UOEK01000050">
    <property type="protein sequence ID" value="VAV93835.1"/>
    <property type="molecule type" value="Genomic_DNA"/>
</dbReference>
<keyword evidence="3 5" id="KW-0560">Oxidoreductase</keyword>
<dbReference type="Pfam" id="PF00171">
    <property type="entry name" value="Aldedh"/>
    <property type="match status" value="1"/>
</dbReference>
<accession>A0A3B0SFU7</accession>
<dbReference type="Gene3D" id="3.40.309.10">
    <property type="entry name" value="Aldehyde Dehydrogenase, Chain A, domain 2"/>
    <property type="match status" value="1"/>
</dbReference>
<dbReference type="GO" id="GO:0004777">
    <property type="term" value="F:succinate-semialdehyde dehydrogenase (NAD+) activity"/>
    <property type="evidence" value="ECO:0007669"/>
    <property type="project" value="UniProtKB-EC"/>
</dbReference>
<dbReference type="PANTHER" id="PTHR43217:SF1">
    <property type="entry name" value="SUCCINATE SEMIALDEHYDE DEHYDROGENASE [NAD(P)+] SAD"/>
    <property type="match status" value="1"/>
</dbReference>
<dbReference type="EC" id="1.2.1.79" evidence="5"/>
<dbReference type="InterPro" id="IPR016163">
    <property type="entry name" value="Ald_DH_C"/>
</dbReference>